<sequence>MQKRTTLAAAAGLALALGAPLVASVPANAAATTTPSSVSASPTIPFYGPGVRSVDGERPDETTFDDGSPADFFGFDGHAATRTAELYNTSWAEQTAHVEQRLDGEGAWNEVASFHMEGQLDKAQFTFTVPEDAGYAEYRLSSTNDQGDRTAYRVFYVVEY</sequence>
<reference evidence="2 3" key="1">
    <citation type="journal article" date="2019" name="Int. J. Syst. Evol. Microbiol.">
        <title>The Global Catalogue of Microorganisms (GCM) 10K type strain sequencing project: providing services to taxonomists for standard genome sequencing and annotation.</title>
        <authorList>
            <consortium name="The Broad Institute Genomics Platform"/>
            <consortium name="The Broad Institute Genome Sequencing Center for Infectious Disease"/>
            <person name="Wu L."/>
            <person name="Ma J."/>
        </authorList>
    </citation>
    <scope>NUCLEOTIDE SEQUENCE [LARGE SCALE GENOMIC DNA]</scope>
    <source>
        <strain evidence="2 3">JCM 12140</strain>
    </source>
</reference>
<name>A0ABN1ZFA0_9MICO</name>
<gene>
    <name evidence="2" type="ORF">GCM10009627_24410</name>
</gene>
<feature type="signal peptide" evidence="1">
    <location>
        <begin position="1"/>
        <end position="29"/>
    </location>
</feature>
<protein>
    <submittedName>
        <fullName evidence="2">Uncharacterized protein</fullName>
    </submittedName>
</protein>
<accession>A0ABN1ZFA0</accession>
<evidence type="ECO:0000313" key="2">
    <source>
        <dbReference type="EMBL" id="GAA1494095.1"/>
    </source>
</evidence>
<keyword evidence="1" id="KW-0732">Signal</keyword>
<comment type="caution">
    <text evidence="2">The sequence shown here is derived from an EMBL/GenBank/DDBJ whole genome shotgun (WGS) entry which is preliminary data.</text>
</comment>
<proteinExistence type="predicted"/>
<evidence type="ECO:0000313" key="3">
    <source>
        <dbReference type="Proteomes" id="UP001501742"/>
    </source>
</evidence>
<dbReference type="RefSeq" id="WP_204609901.1">
    <property type="nucleotide sequence ID" value="NZ_BAAAJX010000013.1"/>
</dbReference>
<dbReference type="EMBL" id="BAAAJX010000013">
    <property type="protein sequence ID" value="GAA1494095.1"/>
    <property type="molecule type" value="Genomic_DNA"/>
</dbReference>
<organism evidence="2 3">
    <name type="scientific">Curtobacterium herbarum</name>
    <dbReference type="NCBI Taxonomy" id="150122"/>
    <lineage>
        <taxon>Bacteria</taxon>
        <taxon>Bacillati</taxon>
        <taxon>Actinomycetota</taxon>
        <taxon>Actinomycetes</taxon>
        <taxon>Micrococcales</taxon>
        <taxon>Microbacteriaceae</taxon>
        <taxon>Curtobacterium</taxon>
    </lineage>
</organism>
<feature type="chain" id="PRO_5046689100" evidence="1">
    <location>
        <begin position="30"/>
        <end position="160"/>
    </location>
</feature>
<keyword evidence="3" id="KW-1185">Reference proteome</keyword>
<dbReference type="Proteomes" id="UP001501742">
    <property type="component" value="Unassembled WGS sequence"/>
</dbReference>
<evidence type="ECO:0000256" key="1">
    <source>
        <dbReference type="SAM" id="SignalP"/>
    </source>
</evidence>